<dbReference type="EMBL" id="LCTV02000007">
    <property type="protein sequence ID" value="PRQ73904.1"/>
    <property type="molecule type" value="Genomic_DNA"/>
</dbReference>
<dbReference type="AlphaFoldDB" id="A0A0K3CGJ7"/>
<accession>A0A0K3CGJ7</accession>
<evidence type="ECO:0000313" key="5">
    <source>
        <dbReference type="Proteomes" id="UP000239560"/>
    </source>
</evidence>
<evidence type="ECO:0000313" key="2">
    <source>
        <dbReference type="EMBL" id="CTR08098.1"/>
    </source>
</evidence>
<dbReference type="Proteomes" id="UP000199069">
    <property type="component" value="Unassembled WGS sequence"/>
</dbReference>
<dbReference type="EMBL" id="CWKI01000007">
    <property type="protein sequence ID" value="CTR08098.1"/>
    <property type="molecule type" value="Genomic_DNA"/>
</dbReference>
<proteinExistence type="predicted"/>
<evidence type="ECO:0000313" key="4">
    <source>
        <dbReference type="Proteomes" id="UP000199069"/>
    </source>
</evidence>
<evidence type="ECO:0000256" key="1">
    <source>
        <dbReference type="SAM" id="Coils"/>
    </source>
</evidence>
<protein>
    <submittedName>
        <fullName evidence="2 3">Proteophosphoglycan 5</fullName>
    </submittedName>
</protein>
<sequence>MPTIYLSDGQLRDSTSWLNVVARAGDADFARIARGSLPCDWIDKVLDFRQLPCEAVIFPAAPHNPPPARCWCTTCVLVRNRLPPLPLPPARFFVHNDAAAAIASGSTATIAATQFEPWVTDKDCGFCRSRQCRTCQVLSTYIQANKEQWRRYYLADVKQDQQRVNTILELLQFVKKKMFDEGLAFLEAQTRPQHLTTALQQRPTFARSASDSTYIFQQIELARAQLGQAEQQVNQLTAVHRNAVEELDELSRRDTARTSRLLACEHVPLLQ</sequence>
<name>A0A0K3CGJ7_RHOTO</name>
<dbReference type="Proteomes" id="UP000239560">
    <property type="component" value="Unassembled WGS sequence"/>
</dbReference>
<reference evidence="3 5" key="2">
    <citation type="journal article" date="2018" name="Elife">
        <title>Functional genomics of lipid metabolism in the oleaginous yeast Rhodosporidium toruloides.</title>
        <authorList>
            <person name="Coradetti S.T."/>
            <person name="Pinel D."/>
            <person name="Geiselman G."/>
            <person name="Ito M."/>
            <person name="Mondo S."/>
            <person name="Reilly M.C."/>
            <person name="Cheng Y.F."/>
            <person name="Bauer S."/>
            <person name="Grigoriev I."/>
            <person name="Gladden J.M."/>
            <person name="Simmons B.A."/>
            <person name="Brem R."/>
            <person name="Arkin A.P."/>
            <person name="Skerker J.M."/>
        </authorList>
    </citation>
    <scope>NUCLEOTIDE SEQUENCE [LARGE SCALE GENOMIC DNA]</scope>
    <source>
        <strain evidence="3 5">NBRC 0880</strain>
    </source>
</reference>
<gene>
    <name evidence="2" type="primary">FGENESH: predicted gene_7.344</name>
    <name evidence="3" type="ORF">AAT19DRAFT_15471</name>
    <name evidence="2" type="ORF">BN2166_0039590</name>
</gene>
<organism evidence="2 4">
    <name type="scientific">Rhodotorula toruloides</name>
    <name type="common">Yeast</name>
    <name type="synonym">Rhodosporidium toruloides</name>
    <dbReference type="NCBI Taxonomy" id="5286"/>
    <lineage>
        <taxon>Eukaryota</taxon>
        <taxon>Fungi</taxon>
        <taxon>Dikarya</taxon>
        <taxon>Basidiomycota</taxon>
        <taxon>Pucciniomycotina</taxon>
        <taxon>Microbotryomycetes</taxon>
        <taxon>Sporidiobolales</taxon>
        <taxon>Sporidiobolaceae</taxon>
        <taxon>Rhodotorula</taxon>
    </lineage>
</organism>
<dbReference type="OrthoDB" id="10281232at2759"/>
<keyword evidence="4" id="KW-1185">Reference proteome</keyword>
<keyword evidence="1" id="KW-0175">Coiled coil</keyword>
<evidence type="ECO:0000313" key="3">
    <source>
        <dbReference type="EMBL" id="PRQ73904.1"/>
    </source>
</evidence>
<reference evidence="2 4" key="1">
    <citation type="submission" date="2015-07" db="EMBL/GenBank/DDBJ databases">
        <authorList>
            <person name="Cajimat M.N.B."/>
            <person name="Milazzo M.L."/>
            <person name="Fulhorst C.F."/>
        </authorList>
    </citation>
    <scope>NUCLEOTIDE SEQUENCE [LARGE SCALE GENOMIC DNA]</scope>
    <source>
        <strain evidence="2">Single colony</strain>
    </source>
</reference>
<feature type="coiled-coil region" evidence="1">
    <location>
        <begin position="219"/>
        <end position="253"/>
    </location>
</feature>